<evidence type="ECO:0000313" key="2">
    <source>
        <dbReference type="Proteomes" id="UP000789366"/>
    </source>
</evidence>
<keyword evidence="2" id="KW-1185">Reference proteome</keyword>
<accession>A0ACA9LH95</accession>
<sequence length="298" mass="35283">MKQLIQKITKNEEVKMFWKVITFEKKYREQLANVRASALFKSNVFKIRKKRFAEKIDDIAQQDIKKAKLENDNENISTPSRIKFKVQTEKTENEKLYLFLTSHKLILTAYNFDIISSKVILGFKSLKSTLNIKYPEIVNEIETHKEEQRILTSLGTTLKVWLQKTLLASTPEKLYGYLKEQLQGKNITDRDKKLYKIFELTLKEFYLMIKYNSKYVLMRHNSERKFLVERVSTSFKLVEYVFGTIMTYWIKKEIMLTKATEFVDDPICEPVSKKANALVTDLTYNIDMMNMESSESFF</sequence>
<evidence type="ECO:0000313" key="1">
    <source>
        <dbReference type="EMBL" id="CAG8530323.1"/>
    </source>
</evidence>
<reference evidence="1" key="1">
    <citation type="submission" date="2021-06" db="EMBL/GenBank/DDBJ databases">
        <authorList>
            <person name="Kallberg Y."/>
            <person name="Tangrot J."/>
            <person name="Rosling A."/>
        </authorList>
    </citation>
    <scope>NUCLEOTIDE SEQUENCE</scope>
    <source>
        <strain evidence="1">28 12/20/2015</strain>
    </source>
</reference>
<protein>
    <submittedName>
        <fullName evidence="1">406_t:CDS:1</fullName>
    </submittedName>
</protein>
<name>A0ACA9LH95_9GLOM</name>
<dbReference type="EMBL" id="CAJVPW010003834">
    <property type="protein sequence ID" value="CAG8530323.1"/>
    <property type="molecule type" value="Genomic_DNA"/>
</dbReference>
<dbReference type="Proteomes" id="UP000789366">
    <property type="component" value="Unassembled WGS sequence"/>
</dbReference>
<organism evidence="1 2">
    <name type="scientific">Cetraspora pellucida</name>
    <dbReference type="NCBI Taxonomy" id="1433469"/>
    <lineage>
        <taxon>Eukaryota</taxon>
        <taxon>Fungi</taxon>
        <taxon>Fungi incertae sedis</taxon>
        <taxon>Mucoromycota</taxon>
        <taxon>Glomeromycotina</taxon>
        <taxon>Glomeromycetes</taxon>
        <taxon>Diversisporales</taxon>
        <taxon>Gigasporaceae</taxon>
        <taxon>Cetraspora</taxon>
    </lineage>
</organism>
<gene>
    <name evidence="1" type="ORF">SPELUC_LOCUS4335</name>
</gene>
<comment type="caution">
    <text evidence="1">The sequence shown here is derived from an EMBL/GenBank/DDBJ whole genome shotgun (WGS) entry which is preliminary data.</text>
</comment>
<proteinExistence type="predicted"/>